<accession>W4F0Y7</accession>
<reference evidence="1 2" key="1">
    <citation type="journal article" date="2014" name="BMC Genomics">
        <title>Genomic comparison of sporeforming bacilli isolated from milk.</title>
        <authorList>
            <person name="Moreno Switt A.I."/>
            <person name="Andrus A.D."/>
            <person name="Ranieri M.L."/>
            <person name="Orsi R.H."/>
            <person name="Ivy R."/>
            <person name="den Bakker H.C."/>
            <person name="Martin N.H."/>
            <person name="Wiedmann M."/>
            <person name="Boor K.J."/>
        </authorList>
    </citation>
    <scope>NUCLEOTIDE SEQUENCE [LARGE SCALE GENOMIC DNA]</scope>
    <source>
        <strain evidence="1 2">FSL R5-213</strain>
    </source>
</reference>
<gene>
    <name evidence="1" type="ORF">C176_07022</name>
</gene>
<name>W4F0Y7_9BACL</name>
<proteinExistence type="predicted"/>
<dbReference type="eggNOG" id="ENOG5032UB9">
    <property type="taxonomic scope" value="Bacteria"/>
</dbReference>
<organism evidence="1 2">
    <name type="scientific">Viridibacillus arenosi FSL R5-213</name>
    <dbReference type="NCBI Taxonomy" id="1227360"/>
    <lineage>
        <taxon>Bacteria</taxon>
        <taxon>Bacillati</taxon>
        <taxon>Bacillota</taxon>
        <taxon>Bacilli</taxon>
        <taxon>Bacillales</taxon>
        <taxon>Caryophanaceae</taxon>
        <taxon>Viridibacillus</taxon>
    </lineage>
</organism>
<dbReference type="AlphaFoldDB" id="W4F0Y7"/>
<keyword evidence="2" id="KW-1185">Reference proteome</keyword>
<protein>
    <submittedName>
        <fullName evidence="1">Uncharacterized protein</fullName>
    </submittedName>
</protein>
<evidence type="ECO:0000313" key="2">
    <source>
        <dbReference type="Proteomes" id="UP000019062"/>
    </source>
</evidence>
<dbReference type="EMBL" id="ASQA01000013">
    <property type="protein sequence ID" value="ETT86445.1"/>
    <property type="molecule type" value="Genomic_DNA"/>
</dbReference>
<comment type="caution">
    <text evidence="1">The sequence shown here is derived from an EMBL/GenBank/DDBJ whole genome shotgun (WGS) entry which is preliminary data.</text>
</comment>
<evidence type="ECO:0000313" key="1">
    <source>
        <dbReference type="EMBL" id="ETT86445.1"/>
    </source>
</evidence>
<dbReference type="Proteomes" id="UP000019062">
    <property type="component" value="Unassembled WGS sequence"/>
</dbReference>
<sequence>MSRKINKLLKAFPMELKEDVIKVLSIVNHSNKLDFSYGFEVNYRGSKLNIPERIYINEPSLLQYSSLTDRQQVVLNCVFTRHHDGFIREENLKKIIKQCNDYNWIIPYIIQLTGEYVIEILQVIKDNLDSIDKSIIKEFIAENATFYNTIESRVISYWNCNYRSKYPAKTDYVGYEIIEYFNA</sequence>
<dbReference type="RefSeq" id="WP_038181847.1">
    <property type="nucleotide sequence ID" value="NZ_ASQA01000013.1"/>
</dbReference>